<dbReference type="AlphaFoldDB" id="V6KX76"/>
<keyword evidence="1" id="KW-0472">Membrane</keyword>
<feature type="transmembrane region" description="Helical" evidence="1">
    <location>
        <begin position="178"/>
        <end position="195"/>
    </location>
</feature>
<protein>
    <recommendedName>
        <fullName evidence="4">DUF4386 domain-containing protein</fullName>
    </recommendedName>
</protein>
<dbReference type="OrthoDB" id="3381134at2"/>
<dbReference type="STRING" id="1352936.M878_01675"/>
<sequence>MSGIVFAVVLAATLVLVHSAIPGGPGHGTAWLDRAGSRDAARAALAVLPFAGIAFLWFMGAVRSHFGEAEDKFFATVLLGSGLLFAAALFGLAATAGGLLAASGSPRAGAALRVWENGRDSSFTLLSSYGMRMAAVFTACVSTIGRRLGAFPPWLAWLGYLIAVILLFVAPSSAWFELAFPLWVLLVSIHMLATAGGRQRTPRAGGVS</sequence>
<name>V6KX76_STRRC</name>
<feature type="transmembrane region" description="Helical" evidence="1">
    <location>
        <begin position="74"/>
        <end position="102"/>
    </location>
</feature>
<dbReference type="EMBL" id="AWQX01000007">
    <property type="protein sequence ID" value="EST36623.1"/>
    <property type="molecule type" value="Genomic_DNA"/>
</dbReference>
<feature type="transmembrane region" description="Helical" evidence="1">
    <location>
        <begin position="43"/>
        <end position="62"/>
    </location>
</feature>
<keyword evidence="3" id="KW-1185">Reference proteome</keyword>
<keyword evidence="1" id="KW-1133">Transmembrane helix</keyword>
<comment type="caution">
    <text evidence="2">The sequence shown here is derived from an EMBL/GenBank/DDBJ whole genome shotgun (WGS) entry which is preliminary data.</text>
</comment>
<feature type="transmembrane region" description="Helical" evidence="1">
    <location>
        <begin position="122"/>
        <end position="142"/>
    </location>
</feature>
<dbReference type="PATRIC" id="fig|1352936.5.peg.378"/>
<dbReference type="RefSeq" id="WP_023544370.1">
    <property type="nucleotide sequence ID" value="NZ_CM002285.1"/>
</dbReference>
<dbReference type="Proteomes" id="UP000017984">
    <property type="component" value="Chromosome"/>
</dbReference>
<evidence type="ECO:0000313" key="2">
    <source>
        <dbReference type="EMBL" id="EST36623.1"/>
    </source>
</evidence>
<keyword evidence="1" id="KW-0812">Transmembrane</keyword>
<dbReference type="HOGENOM" id="CLU_1325693_0_0_11"/>
<accession>V6KX76</accession>
<proteinExistence type="predicted"/>
<gene>
    <name evidence="2" type="ORF">M878_01675</name>
</gene>
<organism evidence="2 3">
    <name type="scientific">Streptomyces roseochromogenus subsp. oscitans DS 12.976</name>
    <dbReference type="NCBI Taxonomy" id="1352936"/>
    <lineage>
        <taxon>Bacteria</taxon>
        <taxon>Bacillati</taxon>
        <taxon>Actinomycetota</taxon>
        <taxon>Actinomycetes</taxon>
        <taxon>Kitasatosporales</taxon>
        <taxon>Streptomycetaceae</taxon>
        <taxon>Streptomyces</taxon>
    </lineage>
</organism>
<feature type="transmembrane region" description="Helical" evidence="1">
    <location>
        <begin position="154"/>
        <end position="172"/>
    </location>
</feature>
<evidence type="ECO:0008006" key="4">
    <source>
        <dbReference type="Google" id="ProtNLM"/>
    </source>
</evidence>
<reference evidence="2 3" key="1">
    <citation type="journal article" date="2014" name="Genome Announc.">
        <title>Draft Genome Sequence of Streptomyces roseochromogenes subsp. oscitans DS 12.976, Producer of the Aminocoumarin Antibiotic Clorobiocin.</title>
        <authorList>
            <person name="Ruckert C."/>
            <person name="Kalinowski J."/>
            <person name="Heide L."/>
            <person name="Apel A.K."/>
        </authorList>
    </citation>
    <scope>NUCLEOTIDE SEQUENCE [LARGE SCALE GENOMIC DNA]</scope>
    <source>
        <strain evidence="2 3">DS 12.976</strain>
    </source>
</reference>
<evidence type="ECO:0000313" key="3">
    <source>
        <dbReference type="Proteomes" id="UP000017984"/>
    </source>
</evidence>
<evidence type="ECO:0000256" key="1">
    <source>
        <dbReference type="SAM" id="Phobius"/>
    </source>
</evidence>